<sequence>MVIAKTTSLSESKKASENSGLSELAGRDIISSIISGNEYAQSFSQNSQYRAGGISSCGLAALNCVRVAFQKEQDGQDNVLEALLSADTTNEILMVSDMWSGSSHLEVDELLQLPLFTRNLELIETQYSEESQQR</sequence>
<evidence type="ECO:0000313" key="1">
    <source>
        <dbReference type="EMBL" id="KIK55621.1"/>
    </source>
</evidence>
<organism evidence="1 2">
    <name type="scientific">Collybiopsis luxurians FD-317 M1</name>
    <dbReference type="NCBI Taxonomy" id="944289"/>
    <lineage>
        <taxon>Eukaryota</taxon>
        <taxon>Fungi</taxon>
        <taxon>Dikarya</taxon>
        <taxon>Basidiomycota</taxon>
        <taxon>Agaricomycotina</taxon>
        <taxon>Agaricomycetes</taxon>
        <taxon>Agaricomycetidae</taxon>
        <taxon>Agaricales</taxon>
        <taxon>Marasmiineae</taxon>
        <taxon>Omphalotaceae</taxon>
        <taxon>Collybiopsis</taxon>
        <taxon>Collybiopsis luxurians</taxon>
    </lineage>
</organism>
<accession>A0A0D0BLI0</accession>
<dbReference type="EMBL" id="KN834804">
    <property type="protein sequence ID" value="KIK55621.1"/>
    <property type="molecule type" value="Genomic_DNA"/>
</dbReference>
<reference evidence="1 2" key="1">
    <citation type="submission" date="2014-04" db="EMBL/GenBank/DDBJ databases">
        <title>Evolutionary Origins and Diversification of the Mycorrhizal Mutualists.</title>
        <authorList>
            <consortium name="DOE Joint Genome Institute"/>
            <consortium name="Mycorrhizal Genomics Consortium"/>
            <person name="Kohler A."/>
            <person name="Kuo A."/>
            <person name="Nagy L.G."/>
            <person name="Floudas D."/>
            <person name="Copeland A."/>
            <person name="Barry K.W."/>
            <person name="Cichocki N."/>
            <person name="Veneault-Fourrey C."/>
            <person name="LaButti K."/>
            <person name="Lindquist E.A."/>
            <person name="Lipzen A."/>
            <person name="Lundell T."/>
            <person name="Morin E."/>
            <person name="Murat C."/>
            <person name="Riley R."/>
            <person name="Ohm R."/>
            <person name="Sun H."/>
            <person name="Tunlid A."/>
            <person name="Henrissat B."/>
            <person name="Grigoriev I.V."/>
            <person name="Hibbett D.S."/>
            <person name="Martin F."/>
        </authorList>
    </citation>
    <scope>NUCLEOTIDE SEQUENCE [LARGE SCALE GENOMIC DNA]</scope>
    <source>
        <strain evidence="1 2">FD-317 M1</strain>
    </source>
</reference>
<name>A0A0D0BLI0_9AGAR</name>
<dbReference type="AlphaFoldDB" id="A0A0D0BLI0"/>
<dbReference type="Proteomes" id="UP000053593">
    <property type="component" value="Unassembled WGS sequence"/>
</dbReference>
<dbReference type="OrthoDB" id="1431934at2759"/>
<proteinExistence type="predicted"/>
<protein>
    <submittedName>
        <fullName evidence="1">Uncharacterized protein</fullName>
    </submittedName>
</protein>
<evidence type="ECO:0000313" key="2">
    <source>
        <dbReference type="Proteomes" id="UP000053593"/>
    </source>
</evidence>
<gene>
    <name evidence="1" type="ORF">GYMLUDRAFT_832931</name>
</gene>
<dbReference type="HOGENOM" id="CLU_1896463_0_0_1"/>
<keyword evidence="2" id="KW-1185">Reference proteome</keyword>